<keyword evidence="1" id="KW-0812">Transmembrane</keyword>
<reference evidence="2 3" key="1">
    <citation type="journal article" date="2016" name="Nat. Commun.">
        <title>Thousands of microbial genomes shed light on interconnected biogeochemical processes in an aquifer system.</title>
        <authorList>
            <person name="Anantharaman K."/>
            <person name="Brown C.T."/>
            <person name="Hug L.A."/>
            <person name="Sharon I."/>
            <person name="Castelle C.J."/>
            <person name="Probst A.J."/>
            <person name="Thomas B.C."/>
            <person name="Singh A."/>
            <person name="Wilkins M.J."/>
            <person name="Karaoz U."/>
            <person name="Brodie E.L."/>
            <person name="Williams K.H."/>
            <person name="Hubbard S.S."/>
            <person name="Banfield J.F."/>
        </authorList>
    </citation>
    <scope>NUCLEOTIDE SEQUENCE [LARGE SCALE GENOMIC DNA]</scope>
</reference>
<protein>
    <recommendedName>
        <fullName evidence="4">DUF5667 domain-containing protein</fullName>
    </recommendedName>
</protein>
<comment type="caution">
    <text evidence="2">The sequence shown here is derived from an EMBL/GenBank/DDBJ whole genome shotgun (WGS) entry which is preliminary data.</text>
</comment>
<gene>
    <name evidence="2" type="ORF">A3B13_01205</name>
</gene>
<sequence length="197" mass="21513">MLHLSRNTKIFLGAIGVAIVGMLGFRLLSSNAVPQDFIDARIQGAIIAQNIVGLSNQSVNDIEKINQLDQQKNYAEATNVALEAIQKSRDIRNQAVELSNQVSKMTVALSGIDSFEARQAALEAISNRLALIGRLINYSDYLNQLLQSLQAKFSGQRGDHSVEVIINQINAEVTAINSFNGQSTQAMNRFDAIVNGR</sequence>
<keyword evidence="1" id="KW-1133">Transmembrane helix</keyword>
<accession>A0A1G2CGH2</accession>
<feature type="transmembrane region" description="Helical" evidence="1">
    <location>
        <begin position="10"/>
        <end position="28"/>
    </location>
</feature>
<evidence type="ECO:0000313" key="2">
    <source>
        <dbReference type="EMBL" id="OGZ00327.1"/>
    </source>
</evidence>
<name>A0A1G2CGH2_9BACT</name>
<organism evidence="2 3">
    <name type="scientific">Candidatus Liptonbacteria bacterium RIFCSPLOWO2_01_FULL_45_15</name>
    <dbReference type="NCBI Taxonomy" id="1798649"/>
    <lineage>
        <taxon>Bacteria</taxon>
        <taxon>Candidatus Liptoniibacteriota</taxon>
    </lineage>
</organism>
<evidence type="ECO:0000256" key="1">
    <source>
        <dbReference type="SAM" id="Phobius"/>
    </source>
</evidence>
<keyword evidence="1" id="KW-0472">Membrane</keyword>
<dbReference type="EMBL" id="MHKZ01000023">
    <property type="protein sequence ID" value="OGZ00327.1"/>
    <property type="molecule type" value="Genomic_DNA"/>
</dbReference>
<evidence type="ECO:0008006" key="4">
    <source>
        <dbReference type="Google" id="ProtNLM"/>
    </source>
</evidence>
<dbReference type="AlphaFoldDB" id="A0A1G2CGH2"/>
<evidence type="ECO:0000313" key="3">
    <source>
        <dbReference type="Proteomes" id="UP000176287"/>
    </source>
</evidence>
<proteinExistence type="predicted"/>
<dbReference type="Proteomes" id="UP000176287">
    <property type="component" value="Unassembled WGS sequence"/>
</dbReference>